<dbReference type="RefSeq" id="WP_087585776.1">
    <property type="nucleotide sequence ID" value="NZ_CABMKP010000006.1"/>
</dbReference>
<evidence type="ECO:0000313" key="1">
    <source>
        <dbReference type="EMBL" id="OUT19067.1"/>
    </source>
</evidence>
<reference evidence="1 2" key="1">
    <citation type="submission" date="2017-04" db="EMBL/GenBank/DDBJ databases">
        <title>Complete genome of Campylobacter concisus ATCC 33237T and draft genomes for an additional eight well characterized C. concisus strains.</title>
        <authorList>
            <person name="Cornelius A.J."/>
            <person name="Miller W.G."/>
            <person name="Lastovica A.J."/>
            <person name="On S.L."/>
            <person name="French N.P."/>
            <person name="Vandenberg O."/>
            <person name="Biggs P.J."/>
        </authorList>
    </citation>
    <scope>NUCLEOTIDE SEQUENCE [LARGE SCALE GENOMIC DNA]</scope>
    <source>
        <strain evidence="1 2">Lasto205.94</strain>
    </source>
</reference>
<name>A0A1Y5NE46_9BACT</name>
<proteinExistence type="predicted"/>
<dbReference type="AlphaFoldDB" id="A0A1Y5NE46"/>
<sequence length="231" mass="26944">MQIDIKNIGLIKNASINLNGLTIIAGENDSGKSTIGKILFSIVKAISRHKEEFEEDRENNIRNIVENIYFILRRETNFEENIKIRELFYPTYFLDDINSRGVDTVNDRIREVEKDNTKKLMYDLLIKLASVLLQEDNIIENIKRAFKKIIYSEFLDDVINRKSKEANIVITENANSILEIKMFSNSLCDIFVYDDLFFNDATIIETPMMLNYQESIYKARTFLNLETGLKC</sequence>
<organism evidence="1 2">
    <name type="scientific">Campylobacter concisus</name>
    <dbReference type="NCBI Taxonomy" id="199"/>
    <lineage>
        <taxon>Bacteria</taxon>
        <taxon>Pseudomonadati</taxon>
        <taxon>Campylobacterota</taxon>
        <taxon>Epsilonproteobacteria</taxon>
        <taxon>Campylobacterales</taxon>
        <taxon>Campylobacteraceae</taxon>
        <taxon>Campylobacter</taxon>
    </lineage>
</organism>
<comment type="caution">
    <text evidence="1">The sequence shown here is derived from an EMBL/GenBank/DDBJ whole genome shotgun (WGS) entry which is preliminary data.</text>
</comment>
<dbReference type="SUPFAM" id="SSF52540">
    <property type="entry name" value="P-loop containing nucleoside triphosphate hydrolases"/>
    <property type="match status" value="1"/>
</dbReference>
<gene>
    <name evidence="1" type="ORF">B9N61_02555</name>
</gene>
<dbReference type="EMBL" id="NDYR01000006">
    <property type="protein sequence ID" value="OUT19067.1"/>
    <property type="molecule type" value="Genomic_DNA"/>
</dbReference>
<dbReference type="InterPro" id="IPR027417">
    <property type="entry name" value="P-loop_NTPase"/>
</dbReference>
<dbReference type="Proteomes" id="UP000196534">
    <property type="component" value="Unassembled WGS sequence"/>
</dbReference>
<evidence type="ECO:0000313" key="2">
    <source>
        <dbReference type="Proteomes" id="UP000196534"/>
    </source>
</evidence>
<protein>
    <submittedName>
        <fullName evidence="1">Uncharacterized protein</fullName>
    </submittedName>
</protein>
<accession>A0A1Y5NE46</accession>